<dbReference type="InterPro" id="IPR007588">
    <property type="entry name" value="Znf_FLYWCH"/>
</dbReference>
<dbReference type="STRING" id="7159.J9HFF1"/>
<dbReference type="EMBL" id="CH477310">
    <property type="protein sequence ID" value="EJY57542.1"/>
    <property type="molecule type" value="Genomic_DNA"/>
</dbReference>
<proteinExistence type="predicted"/>
<dbReference type="AlphaFoldDB" id="J9HFF1"/>
<keyword evidence="1" id="KW-0479">Metal-binding</keyword>
<dbReference type="PaxDb" id="7159-AAEL017026-PA"/>
<dbReference type="VEuPathDB" id="VectorBase:AAEL004608"/>
<dbReference type="GO" id="GO:0008270">
    <property type="term" value="F:zinc ion binding"/>
    <property type="evidence" value="ECO:0007669"/>
    <property type="project" value="UniProtKB-KW"/>
</dbReference>
<evidence type="ECO:0000313" key="6">
    <source>
        <dbReference type="EMBL" id="EJY57542.1"/>
    </source>
</evidence>
<keyword evidence="2" id="KW-0863">Zinc-finger</keyword>
<dbReference type="VEuPathDB" id="VectorBase:AAEL010576"/>
<reference evidence="6" key="1">
    <citation type="submission" date="2005-10" db="EMBL/GenBank/DDBJ databases">
        <authorList>
            <person name="Loftus B.J."/>
            <person name="Nene V.M."/>
            <person name="Hannick L.I."/>
            <person name="Bidwell S."/>
            <person name="Haas B."/>
            <person name="Amedeo P."/>
            <person name="Orvis J."/>
            <person name="Wortman J.R."/>
            <person name="White O.R."/>
            <person name="Salzberg S."/>
            <person name="Shumway M."/>
            <person name="Koo H."/>
            <person name="Zhao Y."/>
            <person name="Holmes M."/>
            <person name="Miller J."/>
            <person name="Schatz M."/>
            <person name="Pop M."/>
            <person name="Pai G."/>
            <person name="Utterback T."/>
            <person name="Rogers Y.-H."/>
            <person name="Kravitz S."/>
            <person name="Fraser C.M."/>
        </authorList>
    </citation>
    <scope>NUCLEOTIDE SEQUENCE</scope>
    <source>
        <strain evidence="6">Liverpool</strain>
    </source>
</reference>
<evidence type="ECO:0000256" key="1">
    <source>
        <dbReference type="ARBA" id="ARBA00022723"/>
    </source>
</evidence>
<evidence type="ECO:0000256" key="2">
    <source>
        <dbReference type="ARBA" id="ARBA00022771"/>
    </source>
</evidence>
<keyword evidence="3" id="KW-0862">Zinc</keyword>
<name>J9HFF1_AEDAE</name>
<dbReference type="Pfam" id="PF16064">
    <property type="entry name" value="DUF4806"/>
    <property type="match status" value="2"/>
</dbReference>
<feature type="domain" description="FLYWCH-type" evidence="4">
    <location>
        <begin position="2"/>
        <end position="54"/>
    </location>
</feature>
<reference evidence="6" key="3">
    <citation type="submission" date="2012-09" db="EMBL/GenBank/DDBJ databases">
        <authorList>
            <consortium name="VectorBase"/>
        </authorList>
    </citation>
    <scope>NUCLEOTIDE SEQUENCE</scope>
    <source>
        <strain evidence="6">Liverpool</strain>
    </source>
</reference>
<evidence type="ECO:0000259" key="4">
    <source>
        <dbReference type="Pfam" id="PF04500"/>
    </source>
</evidence>
<dbReference type="HOGENOM" id="CLU_559234_0_0_1"/>
<dbReference type="Pfam" id="PF04500">
    <property type="entry name" value="FLYWCH"/>
    <property type="match status" value="1"/>
</dbReference>
<organism evidence="6 7">
    <name type="scientific">Aedes aegypti</name>
    <name type="common">Yellowfever mosquito</name>
    <name type="synonym">Culex aegypti</name>
    <dbReference type="NCBI Taxonomy" id="7159"/>
    <lineage>
        <taxon>Eukaryota</taxon>
        <taxon>Metazoa</taxon>
        <taxon>Ecdysozoa</taxon>
        <taxon>Arthropoda</taxon>
        <taxon>Hexapoda</taxon>
        <taxon>Insecta</taxon>
        <taxon>Pterygota</taxon>
        <taxon>Neoptera</taxon>
        <taxon>Endopterygota</taxon>
        <taxon>Diptera</taxon>
        <taxon>Nematocera</taxon>
        <taxon>Culicoidea</taxon>
        <taxon>Culicidae</taxon>
        <taxon>Culicinae</taxon>
        <taxon>Aedini</taxon>
        <taxon>Aedes</taxon>
        <taxon>Stegomyia</taxon>
    </lineage>
</organism>
<accession>J9HFF1</accession>
<reference evidence="6" key="2">
    <citation type="journal article" date="2007" name="Science">
        <title>Genome sequence of Aedes aegypti, a major arbovirus vector.</title>
        <authorList>
            <person name="Nene V."/>
            <person name="Wortman J.R."/>
            <person name="Lawson D."/>
            <person name="Haas B."/>
            <person name="Kodira C."/>
            <person name="Tu Z.J."/>
            <person name="Loftus B."/>
            <person name="Xi Z."/>
            <person name="Megy K."/>
            <person name="Grabherr M."/>
            <person name="Ren Q."/>
            <person name="Zdobnov E.M."/>
            <person name="Lobo N.F."/>
            <person name="Campbell K.S."/>
            <person name="Brown S.E."/>
            <person name="Bonaldo M.F."/>
            <person name="Zhu J."/>
            <person name="Sinkins S.P."/>
            <person name="Hogenkamp D.G."/>
            <person name="Amedeo P."/>
            <person name="Arensburger P."/>
            <person name="Atkinson P.W."/>
            <person name="Bidwell S."/>
            <person name="Biedler J."/>
            <person name="Birney E."/>
            <person name="Bruggner R.V."/>
            <person name="Costas J."/>
            <person name="Coy M.R."/>
            <person name="Crabtree J."/>
            <person name="Crawford M."/>
            <person name="Debruyn B."/>
            <person name="Decaprio D."/>
            <person name="Eiglmeier K."/>
            <person name="Eisenstadt E."/>
            <person name="El-Dorry H."/>
            <person name="Gelbart W.M."/>
            <person name="Gomes S.L."/>
            <person name="Hammond M."/>
            <person name="Hannick L.I."/>
            <person name="Hogan J.R."/>
            <person name="Holmes M.H."/>
            <person name="Jaffe D."/>
            <person name="Johnston J.S."/>
            <person name="Kennedy R.C."/>
            <person name="Koo H."/>
            <person name="Kravitz S."/>
            <person name="Kriventseva E.V."/>
            <person name="Kulp D."/>
            <person name="Labutti K."/>
            <person name="Lee E."/>
            <person name="Li S."/>
            <person name="Lovin D.D."/>
            <person name="Mao C."/>
            <person name="Mauceli E."/>
            <person name="Menck C.F."/>
            <person name="Miller J.R."/>
            <person name="Montgomery P."/>
            <person name="Mori A."/>
            <person name="Nascimento A.L."/>
            <person name="Naveira H.F."/>
            <person name="Nusbaum C."/>
            <person name="O'leary S."/>
            <person name="Orvis J."/>
            <person name="Pertea M."/>
            <person name="Quesneville H."/>
            <person name="Reidenbach K.R."/>
            <person name="Rogers Y.H."/>
            <person name="Roth C.W."/>
            <person name="Schneider J.R."/>
            <person name="Schatz M."/>
            <person name="Shumway M."/>
            <person name="Stanke M."/>
            <person name="Stinson E.O."/>
            <person name="Tubio J.M."/>
            <person name="Vanzee J.P."/>
            <person name="Verjovski-Almeida S."/>
            <person name="Werner D."/>
            <person name="White O."/>
            <person name="Wyder S."/>
            <person name="Zeng Q."/>
            <person name="Zhao Q."/>
            <person name="Zhao Y."/>
            <person name="Hill C.A."/>
            <person name="Raikhel A.S."/>
            <person name="Soares M.B."/>
            <person name="Knudson D.L."/>
            <person name="Lee N.H."/>
            <person name="Galagan J."/>
            <person name="Salzberg S.L."/>
            <person name="Paulsen I.T."/>
            <person name="Dimopoulos G."/>
            <person name="Collins F.H."/>
            <person name="Birren B."/>
            <person name="Fraser-Liggett C.M."/>
            <person name="Severson D.W."/>
        </authorList>
    </citation>
    <scope>NUCLEOTIDE SEQUENCE [LARGE SCALE GENOMIC DNA]</scope>
    <source>
        <strain evidence="6">Liverpool</strain>
    </source>
</reference>
<sequence length="488" mass="56227">MQLIIDGHLYTRSQIRERIIIWHCSRQRSGCKSRISTLRGEPGTAYSFRADHNHESKFDFKNRDIKILKVAKLKVVGKNHNDSEKKSEENNYILVCTTEGEYRIKEKPQPKKTKSPIRVTSPVRVCRIQGGFTFPISDGSEVRRLEQFVTDRDDIRQEYVKVLTRKPRSTKIANFVPYMFSDEALEGYSFNGVNVLGRNKIAMRGYNIFNSCFLDAYENEGLTLEELSAEMTMAVKQSRNRMRQRTFRAKKSIKKMLKENINSQLSFSVDISINDVKLDHVSASAEPNPPTADDAVLEQISEIRQEAVIVPPEEEAPMIGQDVATKPVHLQLKIRPKERRVPCRKALKTVRVAGFDFPLTCEEDVDRLELMVNRNPIIRNQYIKYLSANKLPQMGIVQVLCRFFDDEALSNFNWTGQERYDSNAPGRKKAMQKFAIFNSCMLEAWSSQGVTPDILASSLKKALQSMGRRRYSSTYNQQKRHQMLEAEH</sequence>
<dbReference type="InterPro" id="IPR032071">
    <property type="entry name" value="DUF4806"/>
</dbReference>
<evidence type="ECO:0000259" key="5">
    <source>
        <dbReference type="Pfam" id="PF16064"/>
    </source>
</evidence>
<dbReference type="PhylomeDB" id="J9HFF1"/>
<protein>
    <submittedName>
        <fullName evidence="6">AAEL017026-PA</fullName>
    </submittedName>
</protein>
<dbReference type="Proteomes" id="UP000682892">
    <property type="component" value="Chromosome 1"/>
</dbReference>
<gene>
    <name evidence="6" type="ORF">AaeL_AAEL017026</name>
</gene>
<evidence type="ECO:0000256" key="3">
    <source>
        <dbReference type="ARBA" id="ARBA00022833"/>
    </source>
</evidence>
<evidence type="ECO:0000313" key="7">
    <source>
        <dbReference type="Proteomes" id="UP000682892"/>
    </source>
</evidence>
<dbReference type="Gene3D" id="2.20.25.240">
    <property type="match status" value="1"/>
</dbReference>
<feature type="domain" description="DUF4806" evidence="5">
    <location>
        <begin position="131"/>
        <end position="216"/>
    </location>
</feature>
<dbReference type="eggNOG" id="ENOG502T0FK">
    <property type="taxonomic scope" value="Eukaryota"/>
</dbReference>
<feature type="domain" description="DUF4806" evidence="5">
    <location>
        <begin position="352"/>
        <end position="444"/>
    </location>
</feature>